<feature type="transmembrane region" description="Helical" evidence="6">
    <location>
        <begin position="275"/>
        <end position="298"/>
    </location>
</feature>
<keyword evidence="2 6" id="KW-0812">Transmembrane</keyword>
<feature type="compositionally biased region" description="Polar residues" evidence="5">
    <location>
        <begin position="182"/>
        <end position="199"/>
    </location>
</feature>
<organism evidence="9 10">
    <name type="scientific">Aulographum hederae CBS 113979</name>
    <dbReference type="NCBI Taxonomy" id="1176131"/>
    <lineage>
        <taxon>Eukaryota</taxon>
        <taxon>Fungi</taxon>
        <taxon>Dikarya</taxon>
        <taxon>Ascomycota</taxon>
        <taxon>Pezizomycotina</taxon>
        <taxon>Dothideomycetes</taxon>
        <taxon>Pleosporomycetidae</taxon>
        <taxon>Aulographales</taxon>
        <taxon>Aulographaceae</taxon>
    </lineage>
</organism>
<sequence length="416" mass="44075">MARAIGLSQILLLLCTLVLLLTHTARAQLTQSLCSNLNTGADSDSNQDNFQSNGNCHDICVEQYAFAVVQGKSCWCSNYAPADTLDVGDCNQECPGYPYENCGSSSASLFGYIALNKAPSGTIGASSAEPETPSTSARPPSPHPVTVIQSIFGTTTLPASTIVSFKSPVCGDLPDMHCTSADQSFEKSTTQRPSSTALLPSTEPIAANPVATPVDTPKPSPVTNPSTTWTPTPVVSIHLVTLSGVQVTQTITTVPTVPPELPQTHSSGSSISGGAIAGVVVGGLAVIGAIIIGVLFFLRRRHNKQFEEEAAAGGGTFKRNTSVLSKMGLIEKGHGATATSSTLHESQTDPMDNVSPTSERRISHPLYIDQRMNPMLYPGENGSRTSMNTIQDNQDFSRRILNVMNPDPDPDNTRRY</sequence>
<dbReference type="InterPro" id="IPR051694">
    <property type="entry name" value="Immunoregulatory_rcpt-like"/>
</dbReference>
<dbReference type="Pfam" id="PF01822">
    <property type="entry name" value="WSC"/>
    <property type="match status" value="1"/>
</dbReference>
<evidence type="ECO:0000256" key="6">
    <source>
        <dbReference type="SAM" id="Phobius"/>
    </source>
</evidence>
<keyword evidence="3 6" id="KW-1133">Transmembrane helix</keyword>
<feature type="domain" description="WSC" evidence="8">
    <location>
        <begin position="28"/>
        <end position="115"/>
    </location>
</feature>
<evidence type="ECO:0000256" key="5">
    <source>
        <dbReference type="SAM" id="MobiDB-lite"/>
    </source>
</evidence>
<dbReference type="SMART" id="SM00321">
    <property type="entry name" value="WSC"/>
    <property type="match status" value="1"/>
</dbReference>
<dbReference type="Proteomes" id="UP000800041">
    <property type="component" value="Unassembled WGS sequence"/>
</dbReference>
<dbReference type="EMBL" id="ML977150">
    <property type="protein sequence ID" value="KAF1988064.1"/>
    <property type="molecule type" value="Genomic_DNA"/>
</dbReference>
<feature type="chain" id="PRO_5026117272" description="WSC domain-containing protein" evidence="7">
    <location>
        <begin position="28"/>
        <end position="416"/>
    </location>
</feature>
<dbReference type="PANTHER" id="PTHR15549">
    <property type="entry name" value="PAIRED IMMUNOGLOBULIN-LIKE TYPE 2 RECEPTOR"/>
    <property type="match status" value="1"/>
</dbReference>
<dbReference type="InterPro" id="IPR002889">
    <property type="entry name" value="WSC_carb-bd"/>
</dbReference>
<evidence type="ECO:0000259" key="8">
    <source>
        <dbReference type="PROSITE" id="PS51212"/>
    </source>
</evidence>
<evidence type="ECO:0000256" key="4">
    <source>
        <dbReference type="ARBA" id="ARBA00023136"/>
    </source>
</evidence>
<name>A0A6G1H4S1_9PEZI</name>
<proteinExistence type="predicted"/>
<evidence type="ECO:0000256" key="7">
    <source>
        <dbReference type="SAM" id="SignalP"/>
    </source>
</evidence>
<protein>
    <recommendedName>
        <fullName evidence="8">WSC domain-containing protein</fullName>
    </recommendedName>
</protein>
<accession>A0A6G1H4S1</accession>
<gene>
    <name evidence="9" type="ORF">K402DRAFT_419908</name>
</gene>
<keyword evidence="10" id="KW-1185">Reference proteome</keyword>
<evidence type="ECO:0000256" key="2">
    <source>
        <dbReference type="ARBA" id="ARBA00022692"/>
    </source>
</evidence>
<feature type="region of interest" description="Disordered" evidence="5">
    <location>
        <begin position="335"/>
        <end position="359"/>
    </location>
</feature>
<keyword evidence="7" id="KW-0732">Signal</keyword>
<dbReference type="GO" id="GO:0071944">
    <property type="term" value="C:cell periphery"/>
    <property type="evidence" value="ECO:0007669"/>
    <property type="project" value="UniProtKB-ARBA"/>
</dbReference>
<dbReference type="AlphaFoldDB" id="A0A6G1H4S1"/>
<keyword evidence="4 6" id="KW-0472">Membrane</keyword>
<evidence type="ECO:0000256" key="3">
    <source>
        <dbReference type="ARBA" id="ARBA00022989"/>
    </source>
</evidence>
<reference evidence="9" key="1">
    <citation type="journal article" date="2020" name="Stud. Mycol.">
        <title>101 Dothideomycetes genomes: a test case for predicting lifestyles and emergence of pathogens.</title>
        <authorList>
            <person name="Haridas S."/>
            <person name="Albert R."/>
            <person name="Binder M."/>
            <person name="Bloem J."/>
            <person name="Labutti K."/>
            <person name="Salamov A."/>
            <person name="Andreopoulos B."/>
            <person name="Baker S."/>
            <person name="Barry K."/>
            <person name="Bills G."/>
            <person name="Bluhm B."/>
            <person name="Cannon C."/>
            <person name="Castanera R."/>
            <person name="Culley D."/>
            <person name="Daum C."/>
            <person name="Ezra D."/>
            <person name="Gonzalez J."/>
            <person name="Henrissat B."/>
            <person name="Kuo A."/>
            <person name="Liang C."/>
            <person name="Lipzen A."/>
            <person name="Lutzoni F."/>
            <person name="Magnuson J."/>
            <person name="Mondo S."/>
            <person name="Nolan M."/>
            <person name="Ohm R."/>
            <person name="Pangilinan J."/>
            <person name="Park H.-J."/>
            <person name="Ramirez L."/>
            <person name="Alfaro M."/>
            <person name="Sun H."/>
            <person name="Tritt A."/>
            <person name="Yoshinaga Y."/>
            <person name="Zwiers L.-H."/>
            <person name="Turgeon B."/>
            <person name="Goodwin S."/>
            <person name="Spatafora J."/>
            <person name="Crous P."/>
            <person name="Grigoriev I."/>
        </authorList>
    </citation>
    <scope>NUCLEOTIDE SEQUENCE</scope>
    <source>
        <strain evidence="9">CBS 113979</strain>
    </source>
</reference>
<dbReference type="PROSITE" id="PS51212">
    <property type="entry name" value="WSC"/>
    <property type="match status" value="1"/>
</dbReference>
<feature type="compositionally biased region" description="Polar residues" evidence="5">
    <location>
        <begin position="337"/>
        <end position="357"/>
    </location>
</feature>
<evidence type="ECO:0000256" key="1">
    <source>
        <dbReference type="ARBA" id="ARBA00004167"/>
    </source>
</evidence>
<feature type="region of interest" description="Disordered" evidence="5">
    <location>
        <begin position="122"/>
        <end position="143"/>
    </location>
</feature>
<dbReference type="GO" id="GO:0016020">
    <property type="term" value="C:membrane"/>
    <property type="evidence" value="ECO:0007669"/>
    <property type="project" value="UniProtKB-SubCell"/>
</dbReference>
<dbReference type="OrthoDB" id="2537459at2759"/>
<comment type="subcellular location">
    <subcellularLocation>
        <location evidence="1">Membrane</location>
        <topology evidence="1">Single-pass membrane protein</topology>
    </subcellularLocation>
</comment>
<dbReference type="CDD" id="cd12087">
    <property type="entry name" value="TM_EGFR-like"/>
    <property type="match status" value="1"/>
</dbReference>
<feature type="signal peptide" evidence="7">
    <location>
        <begin position="1"/>
        <end position="27"/>
    </location>
</feature>
<feature type="region of interest" description="Disordered" evidence="5">
    <location>
        <begin position="182"/>
        <end position="227"/>
    </location>
</feature>
<evidence type="ECO:0000313" key="10">
    <source>
        <dbReference type="Proteomes" id="UP000800041"/>
    </source>
</evidence>
<evidence type="ECO:0000313" key="9">
    <source>
        <dbReference type="EMBL" id="KAF1988064.1"/>
    </source>
</evidence>